<feature type="compositionally biased region" description="Basic and acidic residues" evidence="1">
    <location>
        <begin position="27"/>
        <end position="37"/>
    </location>
</feature>
<dbReference type="EMBL" id="BTSX01000003">
    <property type="protein sequence ID" value="GMS89493.1"/>
    <property type="molecule type" value="Genomic_DNA"/>
</dbReference>
<comment type="caution">
    <text evidence="2">The sequence shown here is derived from an EMBL/GenBank/DDBJ whole genome shotgun (WGS) entry which is preliminary data.</text>
</comment>
<accession>A0AAV5T2G3</accession>
<evidence type="ECO:0000313" key="2">
    <source>
        <dbReference type="EMBL" id="GMS89493.1"/>
    </source>
</evidence>
<sequence>FLCGIKEEDISKTLARQSRPILVKKVGGRDAGGEREGGNGCESTPVQSQPSTPRKKKTPAKTECTVTAAQLSAVMKELY</sequence>
<gene>
    <name evidence="2" type="ORF">PENTCL1PPCAC_11668</name>
</gene>
<dbReference type="Proteomes" id="UP001432027">
    <property type="component" value="Unassembled WGS sequence"/>
</dbReference>
<feature type="compositionally biased region" description="Polar residues" evidence="1">
    <location>
        <begin position="41"/>
        <end position="52"/>
    </location>
</feature>
<evidence type="ECO:0000313" key="3">
    <source>
        <dbReference type="Proteomes" id="UP001432027"/>
    </source>
</evidence>
<feature type="region of interest" description="Disordered" evidence="1">
    <location>
        <begin position="25"/>
        <end position="63"/>
    </location>
</feature>
<organism evidence="2 3">
    <name type="scientific">Pristionchus entomophagus</name>
    <dbReference type="NCBI Taxonomy" id="358040"/>
    <lineage>
        <taxon>Eukaryota</taxon>
        <taxon>Metazoa</taxon>
        <taxon>Ecdysozoa</taxon>
        <taxon>Nematoda</taxon>
        <taxon>Chromadorea</taxon>
        <taxon>Rhabditida</taxon>
        <taxon>Rhabditina</taxon>
        <taxon>Diplogasteromorpha</taxon>
        <taxon>Diplogasteroidea</taxon>
        <taxon>Neodiplogasteridae</taxon>
        <taxon>Pristionchus</taxon>
    </lineage>
</organism>
<feature type="non-terminal residue" evidence="2">
    <location>
        <position position="1"/>
    </location>
</feature>
<name>A0AAV5T2G3_9BILA</name>
<dbReference type="AlphaFoldDB" id="A0AAV5T2G3"/>
<keyword evidence="3" id="KW-1185">Reference proteome</keyword>
<reference evidence="2" key="1">
    <citation type="submission" date="2023-10" db="EMBL/GenBank/DDBJ databases">
        <title>Genome assembly of Pristionchus species.</title>
        <authorList>
            <person name="Yoshida K."/>
            <person name="Sommer R.J."/>
        </authorList>
    </citation>
    <scope>NUCLEOTIDE SEQUENCE</scope>
    <source>
        <strain evidence="2">RS0144</strain>
    </source>
</reference>
<evidence type="ECO:0000256" key="1">
    <source>
        <dbReference type="SAM" id="MobiDB-lite"/>
    </source>
</evidence>
<proteinExistence type="predicted"/>
<protein>
    <submittedName>
        <fullName evidence="2">Uncharacterized protein</fullName>
    </submittedName>
</protein>